<dbReference type="InterPro" id="IPR055414">
    <property type="entry name" value="LRR_R13L4/SHOC2-like"/>
</dbReference>
<dbReference type="Gene3D" id="3.80.10.10">
    <property type="entry name" value="Ribonuclease Inhibitor"/>
    <property type="match status" value="2"/>
</dbReference>
<proteinExistence type="predicted"/>
<feature type="domain" description="Disease resistance R13L4/SHOC-2-like LRR" evidence="3">
    <location>
        <begin position="45"/>
        <end position="150"/>
    </location>
</feature>
<dbReference type="Pfam" id="PF23598">
    <property type="entry name" value="LRR_14"/>
    <property type="match status" value="2"/>
</dbReference>
<organism evidence="4 5">
    <name type="scientific">Digitaria exilis</name>
    <dbReference type="NCBI Taxonomy" id="1010633"/>
    <lineage>
        <taxon>Eukaryota</taxon>
        <taxon>Viridiplantae</taxon>
        <taxon>Streptophyta</taxon>
        <taxon>Embryophyta</taxon>
        <taxon>Tracheophyta</taxon>
        <taxon>Spermatophyta</taxon>
        <taxon>Magnoliopsida</taxon>
        <taxon>Liliopsida</taxon>
        <taxon>Poales</taxon>
        <taxon>Poaceae</taxon>
        <taxon>PACMAD clade</taxon>
        <taxon>Panicoideae</taxon>
        <taxon>Panicodae</taxon>
        <taxon>Paniceae</taxon>
        <taxon>Anthephorinae</taxon>
        <taxon>Digitaria</taxon>
    </lineage>
</organism>
<evidence type="ECO:0000313" key="5">
    <source>
        <dbReference type="Proteomes" id="UP000636709"/>
    </source>
</evidence>
<accession>A0A835B839</accession>
<dbReference type="Proteomes" id="UP000636709">
    <property type="component" value="Unassembled WGS sequence"/>
</dbReference>
<dbReference type="AlphaFoldDB" id="A0A835B839"/>
<keyword evidence="1" id="KW-0677">Repeat</keyword>
<reference evidence="4" key="1">
    <citation type="submission" date="2020-07" db="EMBL/GenBank/DDBJ databases">
        <title>Genome sequence and genetic diversity analysis of an under-domesticated orphan crop, white fonio (Digitaria exilis).</title>
        <authorList>
            <person name="Bennetzen J.L."/>
            <person name="Chen S."/>
            <person name="Ma X."/>
            <person name="Wang X."/>
            <person name="Yssel A.E.J."/>
            <person name="Chaluvadi S.R."/>
            <person name="Johnson M."/>
            <person name="Gangashetty P."/>
            <person name="Hamidou F."/>
            <person name="Sanogo M.D."/>
            <person name="Zwaenepoel A."/>
            <person name="Wallace J."/>
            <person name="Van De Peer Y."/>
            <person name="Van Deynze A."/>
        </authorList>
    </citation>
    <scope>NUCLEOTIDE SEQUENCE</scope>
    <source>
        <tissue evidence="4">Leaves</tissue>
    </source>
</reference>
<protein>
    <recommendedName>
        <fullName evidence="3">Disease resistance R13L4/SHOC-2-like LRR domain-containing protein</fullName>
    </recommendedName>
</protein>
<feature type="domain" description="Disease resistance R13L4/SHOC-2-like LRR" evidence="3">
    <location>
        <begin position="261"/>
        <end position="475"/>
    </location>
</feature>
<dbReference type="SUPFAM" id="SSF52047">
    <property type="entry name" value="RNI-like"/>
    <property type="match status" value="1"/>
</dbReference>
<evidence type="ECO:0000259" key="3">
    <source>
        <dbReference type="Pfam" id="PF23598"/>
    </source>
</evidence>
<dbReference type="PANTHER" id="PTHR47186:SF55">
    <property type="entry name" value="NB-ARC DOMAIN-CONTAINING PROTEIN"/>
    <property type="match status" value="1"/>
</dbReference>
<evidence type="ECO:0000256" key="2">
    <source>
        <dbReference type="SAM" id="MobiDB-lite"/>
    </source>
</evidence>
<feature type="region of interest" description="Disordered" evidence="2">
    <location>
        <begin position="171"/>
        <end position="234"/>
    </location>
</feature>
<keyword evidence="5" id="KW-1185">Reference proteome</keyword>
<sequence length="484" mass="54051">MEDNLVIALEGSCSPNTQRSGRHLTIRSSWDRDTNVFKSIDFSRLRSLTVVGEWKSFFISDKFLMGVLRVLDLEGSMGATYDDLEDIGKLLPRLKFLSLRGCIQIKRLPDSFGDLRQLQTLDVRHTSIVMLPRAIFQIEKLQYVRAGISTWHADDDMLTSVPVVYVNQTSAKTENSDGSSAPPVATPSHGHDDTTPVPPAEQDVDGSLPHKENRQDSTQGEAVPPQQAEQKNKKTWTSWLGLSKPCARAQNEGGKAILKKKELNKLTQLRKLGVSGINNGNIKDLFSAISGHHHLESLSLRLDEDNFPDDISLPKTVAETLKSLKLYGNMKKLPITWIEQLGNLKKLKLELTISGQDDIDAFSGLPLNKKVLTRLCVKLNPGGKLRFGSGPQKLYESFAVLEIDCMSSSEVTFGNLMMTYVELLKVRCSKEVSLTFSGLNCLYSLKEVWLMGSFDDDTLKQEMQQQLGKHQNKPVLKLVKQHSS</sequence>
<gene>
    <name evidence="4" type="ORF">HU200_041184</name>
</gene>
<dbReference type="InterPro" id="IPR032675">
    <property type="entry name" value="LRR_dom_sf"/>
</dbReference>
<dbReference type="PANTHER" id="PTHR47186">
    <property type="entry name" value="LEUCINE-RICH REPEAT-CONTAINING PROTEIN 57"/>
    <property type="match status" value="1"/>
</dbReference>
<dbReference type="EMBL" id="JACEFO010001972">
    <property type="protein sequence ID" value="KAF8690794.1"/>
    <property type="molecule type" value="Genomic_DNA"/>
</dbReference>
<name>A0A835B839_9POAL</name>
<dbReference type="OrthoDB" id="1517790at2759"/>
<evidence type="ECO:0000256" key="1">
    <source>
        <dbReference type="ARBA" id="ARBA00022737"/>
    </source>
</evidence>
<evidence type="ECO:0000313" key="4">
    <source>
        <dbReference type="EMBL" id="KAF8690794.1"/>
    </source>
</evidence>
<comment type="caution">
    <text evidence="4">The sequence shown here is derived from an EMBL/GenBank/DDBJ whole genome shotgun (WGS) entry which is preliminary data.</text>
</comment>